<feature type="transmembrane region" description="Helical" evidence="1">
    <location>
        <begin position="50"/>
        <end position="70"/>
    </location>
</feature>
<feature type="transmembrane region" description="Helical" evidence="1">
    <location>
        <begin position="21"/>
        <end position="44"/>
    </location>
</feature>
<keyword evidence="1" id="KW-0472">Membrane</keyword>
<keyword evidence="1" id="KW-1133">Transmembrane helix</keyword>
<feature type="transmembrane region" description="Helical" evidence="1">
    <location>
        <begin position="361"/>
        <end position="380"/>
    </location>
</feature>
<dbReference type="PANTHER" id="PTHR38592">
    <property type="entry name" value="BLL4819 PROTEIN"/>
    <property type="match status" value="1"/>
</dbReference>
<dbReference type="PANTHER" id="PTHR38592:SF3">
    <property type="entry name" value="BLL4819 PROTEIN"/>
    <property type="match status" value="1"/>
</dbReference>
<sequence length="391" mass="45191">MTASPIAYPTSVDGRDLRIDLLRGLIMVYLIVVHFELASALSIFAWDRLALISSAEGFVFLSGIVVGLVYRRRMERDGLREATRLLWRRAWQLYQVNLFVIASIALLGLIPAVDVFELTHWTNPWSGESFPLYPAAGTAWWDYLVRIALLRIGPHQFQVIGLYVLLMACAPLALYLAGRRLTWVVLLLSWGAYALNHYLQLRVTGARYEYAFPSLTWQLLFFHGLLIGYYRDRTLEFLASTASRWLVYLCVALLAGFFFLANNNPHPLFWPWGHLSFIAPETFGEMYRTWFMKTPLGLGRLLNNVAAFVVAYHLLSRYWRYFERPLGWLLIPLGQNSLYVFILHIYVLLILYNTPLPDMDLFSVNTLIHLGVIVSIWLMVKQRFLFSVVPR</sequence>
<keyword evidence="2" id="KW-0808">Transferase</keyword>
<feature type="transmembrane region" description="Helical" evidence="1">
    <location>
        <begin position="181"/>
        <end position="199"/>
    </location>
</feature>
<dbReference type="EMBL" id="JAAIJQ010000083">
    <property type="protein sequence ID" value="NEV64314.1"/>
    <property type="molecule type" value="Genomic_DNA"/>
</dbReference>
<evidence type="ECO:0000256" key="1">
    <source>
        <dbReference type="SAM" id="Phobius"/>
    </source>
</evidence>
<proteinExistence type="predicted"/>
<name>A0A6M0K4X2_9GAMM</name>
<accession>A0A6M0K4X2</accession>
<keyword evidence="3" id="KW-1185">Reference proteome</keyword>
<organism evidence="2 3">
    <name type="scientific">Thiorhodococcus minor</name>
    <dbReference type="NCBI Taxonomy" id="57489"/>
    <lineage>
        <taxon>Bacteria</taxon>
        <taxon>Pseudomonadati</taxon>
        <taxon>Pseudomonadota</taxon>
        <taxon>Gammaproteobacteria</taxon>
        <taxon>Chromatiales</taxon>
        <taxon>Chromatiaceae</taxon>
        <taxon>Thiorhodococcus</taxon>
    </lineage>
</organism>
<comment type="caution">
    <text evidence="2">The sequence shown here is derived from an EMBL/GenBank/DDBJ whole genome shotgun (WGS) entry which is preliminary data.</text>
</comment>
<dbReference type="RefSeq" id="WP_164454930.1">
    <property type="nucleotide sequence ID" value="NZ_JAAIJQ010000083.1"/>
</dbReference>
<feature type="transmembrane region" description="Helical" evidence="1">
    <location>
        <begin position="211"/>
        <end position="230"/>
    </location>
</feature>
<keyword evidence="1" id="KW-0812">Transmembrane</keyword>
<dbReference type="Pfam" id="PF10129">
    <property type="entry name" value="OpgC_C"/>
    <property type="match status" value="1"/>
</dbReference>
<dbReference type="GO" id="GO:0016740">
    <property type="term" value="F:transferase activity"/>
    <property type="evidence" value="ECO:0007669"/>
    <property type="project" value="UniProtKB-KW"/>
</dbReference>
<feature type="transmembrane region" description="Helical" evidence="1">
    <location>
        <begin position="296"/>
        <end position="315"/>
    </location>
</feature>
<dbReference type="AlphaFoldDB" id="A0A6M0K4X2"/>
<feature type="transmembrane region" description="Helical" evidence="1">
    <location>
        <begin position="327"/>
        <end position="349"/>
    </location>
</feature>
<evidence type="ECO:0000313" key="2">
    <source>
        <dbReference type="EMBL" id="NEV64314.1"/>
    </source>
</evidence>
<evidence type="ECO:0000313" key="3">
    <source>
        <dbReference type="Proteomes" id="UP000483379"/>
    </source>
</evidence>
<dbReference type="InterPro" id="IPR014550">
    <property type="entry name" value="UCP028704_OpgC"/>
</dbReference>
<protein>
    <submittedName>
        <fullName evidence="2">Succinyl transferase OpgC</fullName>
    </submittedName>
</protein>
<dbReference type="Proteomes" id="UP000483379">
    <property type="component" value="Unassembled WGS sequence"/>
</dbReference>
<feature type="transmembrane region" description="Helical" evidence="1">
    <location>
        <begin position="242"/>
        <end position="261"/>
    </location>
</feature>
<feature type="transmembrane region" description="Helical" evidence="1">
    <location>
        <begin position="91"/>
        <end position="113"/>
    </location>
</feature>
<gene>
    <name evidence="2" type="primary">OpgC</name>
    <name evidence="2" type="ORF">G3446_20905</name>
</gene>
<feature type="transmembrane region" description="Helical" evidence="1">
    <location>
        <begin position="157"/>
        <end position="176"/>
    </location>
</feature>
<reference evidence="2 3" key="1">
    <citation type="submission" date="2020-02" db="EMBL/GenBank/DDBJ databases">
        <title>Genome sequences of Thiorhodococcus mannitoliphagus and Thiorhodococcus minor, purple sulfur photosynthetic bacteria in the gammaproteobacterial family, Chromatiaceae.</title>
        <authorList>
            <person name="Aviles F.A."/>
            <person name="Meyer T.E."/>
            <person name="Kyndt J.A."/>
        </authorList>
    </citation>
    <scope>NUCLEOTIDE SEQUENCE [LARGE SCALE GENOMIC DNA]</scope>
    <source>
        <strain evidence="2 3">DSM 11518</strain>
    </source>
</reference>